<dbReference type="InterPro" id="IPR011604">
    <property type="entry name" value="PDDEXK-like_dom_sf"/>
</dbReference>
<keyword evidence="3" id="KW-0227">DNA damage</keyword>
<keyword evidence="7 14" id="KW-0067">ATP-binding</keyword>
<dbReference type="PROSITE" id="PS51217">
    <property type="entry name" value="UVRD_HELICASE_CTER"/>
    <property type="match status" value="1"/>
</dbReference>
<feature type="compositionally biased region" description="Pro residues" evidence="15">
    <location>
        <begin position="682"/>
        <end position="691"/>
    </location>
</feature>
<proteinExistence type="predicted"/>
<evidence type="ECO:0000256" key="10">
    <source>
        <dbReference type="ARBA" id="ARBA00023235"/>
    </source>
</evidence>
<keyword evidence="1" id="KW-0540">Nuclease</keyword>
<dbReference type="PATRIC" id="fig|1097667.3.peg.1520"/>
<evidence type="ECO:0000313" key="19">
    <source>
        <dbReference type="Proteomes" id="UP000005143"/>
    </source>
</evidence>
<dbReference type="InterPro" id="IPR000212">
    <property type="entry name" value="DNA_helicase_UvrD/REP"/>
</dbReference>
<evidence type="ECO:0000256" key="9">
    <source>
        <dbReference type="ARBA" id="ARBA00023204"/>
    </source>
</evidence>
<evidence type="ECO:0000256" key="8">
    <source>
        <dbReference type="ARBA" id="ARBA00023125"/>
    </source>
</evidence>
<name>H0E406_9ACTN</name>
<feature type="region of interest" description="Disordered" evidence="15">
    <location>
        <begin position="626"/>
        <end position="692"/>
    </location>
</feature>
<dbReference type="PANTHER" id="PTHR11070">
    <property type="entry name" value="UVRD / RECB / PCRA DNA HELICASE FAMILY MEMBER"/>
    <property type="match status" value="1"/>
</dbReference>
<dbReference type="AlphaFoldDB" id="H0E406"/>
<keyword evidence="19" id="KW-1185">Reference proteome</keyword>
<dbReference type="SUPFAM" id="SSF52540">
    <property type="entry name" value="P-loop containing nucleoside triphosphate hydrolases"/>
    <property type="match status" value="1"/>
</dbReference>
<dbReference type="PANTHER" id="PTHR11070:SF59">
    <property type="entry name" value="DNA 3'-5' HELICASE"/>
    <property type="match status" value="1"/>
</dbReference>
<evidence type="ECO:0000256" key="5">
    <source>
        <dbReference type="ARBA" id="ARBA00022806"/>
    </source>
</evidence>
<keyword evidence="5 14" id="KW-0347">Helicase</keyword>
<evidence type="ECO:0000313" key="18">
    <source>
        <dbReference type="EMBL" id="EHN11596.1"/>
    </source>
</evidence>
<dbReference type="GO" id="GO:0005524">
    <property type="term" value="F:ATP binding"/>
    <property type="evidence" value="ECO:0007669"/>
    <property type="project" value="UniProtKB-UniRule"/>
</dbReference>
<dbReference type="Pfam" id="PF00580">
    <property type="entry name" value="UvrD-helicase"/>
    <property type="match status" value="1"/>
</dbReference>
<dbReference type="InterPro" id="IPR038726">
    <property type="entry name" value="PDDEXK_AddAB-type"/>
</dbReference>
<dbReference type="Gene3D" id="3.40.50.300">
    <property type="entry name" value="P-loop containing nucleotide triphosphate hydrolases"/>
    <property type="match status" value="2"/>
</dbReference>
<dbReference type="GO" id="GO:0000725">
    <property type="term" value="P:recombinational repair"/>
    <property type="evidence" value="ECO:0007669"/>
    <property type="project" value="TreeGrafter"/>
</dbReference>
<dbReference type="Pfam" id="PF13361">
    <property type="entry name" value="UvrD_C"/>
    <property type="match status" value="1"/>
</dbReference>
<evidence type="ECO:0000256" key="3">
    <source>
        <dbReference type="ARBA" id="ARBA00022763"/>
    </source>
</evidence>
<dbReference type="SUPFAM" id="SSF52980">
    <property type="entry name" value="Restriction endonuclease-like"/>
    <property type="match status" value="1"/>
</dbReference>
<evidence type="ECO:0000256" key="6">
    <source>
        <dbReference type="ARBA" id="ARBA00022839"/>
    </source>
</evidence>
<dbReference type="InterPro" id="IPR011335">
    <property type="entry name" value="Restrct_endonuc-II-like"/>
</dbReference>
<feature type="region of interest" description="Disordered" evidence="15">
    <location>
        <begin position="707"/>
        <end position="726"/>
    </location>
</feature>
<protein>
    <recommendedName>
        <fullName evidence="12">DNA 3'-5' helicase</fullName>
        <ecNumber evidence="12">5.6.2.4</ecNumber>
    </recommendedName>
</protein>
<dbReference type="GO" id="GO:0033202">
    <property type="term" value="C:DNA helicase complex"/>
    <property type="evidence" value="ECO:0007669"/>
    <property type="project" value="TreeGrafter"/>
</dbReference>
<dbReference type="Gene3D" id="1.10.486.10">
    <property type="entry name" value="PCRA, domain 4"/>
    <property type="match status" value="1"/>
</dbReference>
<keyword evidence="4 14" id="KW-0378">Hydrolase</keyword>
<comment type="caution">
    <text evidence="14">Lacks conserved residue(s) required for the propagation of feature annotation.</text>
</comment>
<dbReference type="GO" id="GO:0004527">
    <property type="term" value="F:exonuclease activity"/>
    <property type="evidence" value="ECO:0007669"/>
    <property type="project" value="UniProtKB-KW"/>
</dbReference>
<comment type="caution">
    <text evidence="18">The sequence shown here is derived from an EMBL/GenBank/DDBJ whole genome shotgun (WGS) entry which is preliminary data.</text>
</comment>
<comment type="catalytic activity">
    <reaction evidence="13">
        <text>ATP + H2O = ADP + phosphate + H(+)</text>
        <dbReference type="Rhea" id="RHEA:13065"/>
        <dbReference type="ChEBI" id="CHEBI:15377"/>
        <dbReference type="ChEBI" id="CHEBI:15378"/>
        <dbReference type="ChEBI" id="CHEBI:30616"/>
        <dbReference type="ChEBI" id="CHEBI:43474"/>
        <dbReference type="ChEBI" id="CHEBI:456216"/>
        <dbReference type="EC" id="5.6.2.4"/>
    </reaction>
</comment>
<feature type="compositionally biased region" description="Low complexity" evidence="15">
    <location>
        <begin position="654"/>
        <end position="667"/>
    </location>
</feature>
<dbReference type="GO" id="GO:0003677">
    <property type="term" value="F:DNA binding"/>
    <property type="evidence" value="ECO:0007669"/>
    <property type="project" value="UniProtKB-KW"/>
</dbReference>
<evidence type="ECO:0000256" key="2">
    <source>
        <dbReference type="ARBA" id="ARBA00022741"/>
    </source>
</evidence>
<feature type="domain" description="UvrD-like helicase ATP-binding" evidence="16">
    <location>
        <begin position="1"/>
        <end position="131"/>
    </location>
</feature>
<keyword evidence="9" id="KW-0234">DNA repair</keyword>
<dbReference type="EC" id="5.6.2.4" evidence="12"/>
<evidence type="ECO:0000256" key="12">
    <source>
        <dbReference type="ARBA" id="ARBA00034808"/>
    </source>
</evidence>
<evidence type="ECO:0000256" key="1">
    <source>
        <dbReference type="ARBA" id="ARBA00022722"/>
    </source>
</evidence>
<keyword evidence="6" id="KW-0269">Exonuclease</keyword>
<keyword evidence="2 14" id="KW-0547">Nucleotide-binding</keyword>
<dbReference type="PROSITE" id="PS51198">
    <property type="entry name" value="UVRD_HELICASE_ATP_BIND"/>
    <property type="match status" value="1"/>
</dbReference>
<dbReference type="InterPro" id="IPR014017">
    <property type="entry name" value="DNA_helicase_UvrD-like_C"/>
</dbReference>
<evidence type="ECO:0000259" key="16">
    <source>
        <dbReference type="PROSITE" id="PS51198"/>
    </source>
</evidence>
<dbReference type="Gene3D" id="3.90.320.10">
    <property type="match status" value="1"/>
</dbReference>
<evidence type="ECO:0000256" key="13">
    <source>
        <dbReference type="ARBA" id="ARBA00048988"/>
    </source>
</evidence>
<sequence>MPHGVQELALREALLVATARAYRRLKREQAVMDFDDLLLTLLDLLRRRPDVGERLRQRFRHVLVDEFQDTNPVQLALVDLLSAPERRFQVGDRLQAIYGFRHATVRGFDAAAERAQEVGGRLALDETFRCPSDVLALTNRVGARAHLDYQPLLHGHDRPPADGRAAPVVELHVVAELPDAPGGRPGPEPPGGNGDDGEPEPPPIDPDEAGHVAALVRELLAAGRAPGEIALLVRRTAPVAALERALLGAGIDAVPVVAAPLLETLEVRELEAWLRAVANPYDDVALLGALRLPTAGVDADALVPLAAEHRGALDRFREASPEERGRAEPPALWDTLRALDREPATVPIPDAARDALDLQVVALLRHRGLARRAGPADLLAEIRADDAYRAAILARPGGARRWAAVAAFGDWVEAQEAAGDDLLALTRRIVADRADGPSAPVLTDGDAVRITTIHRSKGLEWPVVICCDLGSRINADRPRILIDPDPASDRVGMRLGTGPDAVGLWDHEALKAEADRTQSEEERRLLHVAMTRAKERLILCGTWPVEVEGSGADKRPTDRLDPARAVAVAPGEGHDREPRRPPLRWLLPLIADPEVWPRLGEEALLEVADPTGAVERPATARMLVRDPHGAPMPAALRPDAEPWSPAGAPREDAATGGPAGAAAASRLADPDDDDDPGRHRPVPPPLLPLPDPVSYTLLAQRLGLATDPVASDGDDNAPATTAGPVASAATVATGDLAGDPLDGRSRGTVVHGLLERRLVGRDPLAGRRPPTAAEARAVLAEELPDAGPLDDAAASALAETATRLERTPAARRALATAPDRRHVERDVLFDVGGERPLVQGVVDLWLDEGDGRVTIVDWKTNRLDDGQAPADVVADGYALQCRVYALAALLSGAREVEVGFVFAQAPDDPVVERFDAGDEPRLRAAVADAIDRAQAIVPRD</sequence>
<dbReference type="EMBL" id="AGUD01000090">
    <property type="protein sequence ID" value="EHN11596.1"/>
    <property type="molecule type" value="Genomic_DNA"/>
</dbReference>
<dbReference type="Pfam" id="PF12705">
    <property type="entry name" value="PDDEXK_1"/>
    <property type="match status" value="1"/>
</dbReference>
<dbReference type="InterPro" id="IPR014016">
    <property type="entry name" value="UvrD-like_ATP-bd"/>
</dbReference>
<feature type="region of interest" description="Disordered" evidence="15">
    <location>
        <begin position="177"/>
        <end position="208"/>
    </location>
</feature>
<keyword evidence="10" id="KW-0413">Isomerase</keyword>
<accession>H0E406</accession>
<reference evidence="18 19" key="1">
    <citation type="journal article" date="2013" name="Biodegradation">
        <title>Quantitative proteomic analysis of ibuprofen-degrading Patulibacter sp. strain I11.</title>
        <authorList>
            <person name="Almeida B."/>
            <person name="Kjeldal H."/>
            <person name="Lolas I."/>
            <person name="Knudsen A.D."/>
            <person name="Carvalho G."/>
            <person name="Nielsen K.L."/>
            <person name="Barreto Crespo M.T."/>
            <person name="Stensballe A."/>
            <person name="Nielsen J.L."/>
        </authorList>
    </citation>
    <scope>NUCLEOTIDE SEQUENCE [LARGE SCALE GENOMIC DNA]</scope>
    <source>
        <strain evidence="18 19">I11</strain>
    </source>
</reference>
<evidence type="ECO:0000256" key="11">
    <source>
        <dbReference type="ARBA" id="ARBA00034617"/>
    </source>
</evidence>
<evidence type="ECO:0000256" key="4">
    <source>
        <dbReference type="ARBA" id="ARBA00022801"/>
    </source>
</evidence>
<dbReference type="GO" id="GO:0005829">
    <property type="term" value="C:cytosol"/>
    <property type="evidence" value="ECO:0007669"/>
    <property type="project" value="TreeGrafter"/>
</dbReference>
<organism evidence="18 19">
    <name type="scientific">Patulibacter medicamentivorans</name>
    <dbReference type="NCBI Taxonomy" id="1097667"/>
    <lineage>
        <taxon>Bacteria</taxon>
        <taxon>Bacillati</taxon>
        <taxon>Actinomycetota</taxon>
        <taxon>Thermoleophilia</taxon>
        <taxon>Solirubrobacterales</taxon>
        <taxon>Patulibacteraceae</taxon>
        <taxon>Patulibacter</taxon>
    </lineage>
</organism>
<dbReference type="GO" id="GO:0043138">
    <property type="term" value="F:3'-5' DNA helicase activity"/>
    <property type="evidence" value="ECO:0007669"/>
    <property type="project" value="UniProtKB-EC"/>
</dbReference>
<evidence type="ECO:0000256" key="14">
    <source>
        <dbReference type="PROSITE-ProRule" id="PRU00560"/>
    </source>
</evidence>
<dbReference type="Proteomes" id="UP000005143">
    <property type="component" value="Unassembled WGS sequence"/>
</dbReference>
<gene>
    <name evidence="18" type="ORF">PAI11_15320</name>
</gene>
<dbReference type="InterPro" id="IPR027417">
    <property type="entry name" value="P-loop_NTPase"/>
</dbReference>
<evidence type="ECO:0000256" key="15">
    <source>
        <dbReference type="SAM" id="MobiDB-lite"/>
    </source>
</evidence>
<feature type="domain" description="UvrD-like helicase C-terminal" evidence="17">
    <location>
        <begin position="166"/>
        <end position="458"/>
    </location>
</feature>
<keyword evidence="8" id="KW-0238">DNA-binding</keyword>
<evidence type="ECO:0000259" key="17">
    <source>
        <dbReference type="PROSITE" id="PS51217"/>
    </source>
</evidence>
<evidence type="ECO:0000256" key="7">
    <source>
        <dbReference type="ARBA" id="ARBA00022840"/>
    </source>
</evidence>
<comment type="catalytic activity">
    <reaction evidence="11">
        <text>Couples ATP hydrolysis with the unwinding of duplex DNA by translocating in the 3'-5' direction.</text>
        <dbReference type="EC" id="5.6.2.4"/>
    </reaction>
</comment>